<dbReference type="Pfam" id="PF20171">
    <property type="entry name" value="OpcA_G6PD_C"/>
    <property type="match status" value="1"/>
</dbReference>
<gene>
    <name evidence="3" type="ORF">JDV76_05970</name>
</gene>
<dbReference type="EMBL" id="JAEIOT010000007">
    <property type="protein sequence ID" value="MBI9000514.1"/>
    <property type="molecule type" value="Genomic_DNA"/>
</dbReference>
<feature type="domain" description="Glucose-6-phosphate dehydrogenase assembly protein OpcA C-terminal" evidence="2">
    <location>
        <begin position="166"/>
        <end position="308"/>
    </location>
</feature>
<comment type="caution">
    <text evidence="3">The sequence shown here is derived from an EMBL/GenBank/DDBJ whole genome shotgun (WGS) entry which is preliminary data.</text>
</comment>
<accession>A0ABS0VW50</accession>
<keyword evidence="4" id="KW-1185">Reference proteome</keyword>
<dbReference type="PANTHER" id="PTHR38658">
    <property type="entry name" value="OXPP CYCLE PROTEIN OPCA-RELATED"/>
    <property type="match status" value="1"/>
</dbReference>
<protein>
    <submittedName>
        <fullName evidence="3">Glucose-6-phosphate dehydrogenase assembly protein OpcA</fullName>
    </submittedName>
</protein>
<dbReference type="RefSeq" id="WP_198735959.1">
    <property type="nucleotide sequence ID" value="NZ_JAEIOT010000007.1"/>
</dbReference>
<evidence type="ECO:0000313" key="4">
    <source>
        <dbReference type="Proteomes" id="UP000625574"/>
    </source>
</evidence>
<proteinExistence type="predicted"/>
<evidence type="ECO:0000259" key="2">
    <source>
        <dbReference type="Pfam" id="PF20171"/>
    </source>
</evidence>
<evidence type="ECO:0000313" key="3">
    <source>
        <dbReference type="EMBL" id="MBI9000514.1"/>
    </source>
</evidence>
<feature type="domain" description="Glucose-6-phosphate dehydrogenase assembly protein OpcA N-terminal" evidence="1">
    <location>
        <begin position="53"/>
        <end position="161"/>
    </location>
</feature>
<dbReference type="InterPro" id="IPR046801">
    <property type="entry name" value="OpcA_G6PD_N"/>
</dbReference>
<dbReference type="PANTHER" id="PTHR38658:SF1">
    <property type="entry name" value="OXPP CYCLE PROTEIN OPCA-RELATED"/>
    <property type="match status" value="1"/>
</dbReference>
<dbReference type="Proteomes" id="UP000625574">
    <property type="component" value="Unassembled WGS sequence"/>
</dbReference>
<sequence>MIITMPDTDTREIAAKLVSIREWGSQVTTGRVLTLIVVADADDDVEALIAATNDASREHPSRVLVMVTGDSSAEASTVDAEIRIGGDAGASEIILMRLNGEVSDHVEAVVTPLLLPDTPIVAWWPGTAPVNPSTDPIGRIAARRITDALCDPPEDSIYRRRNHYRPGDSDMAWSRITQWRGVVASTLDQPPHEGVLDAEVHGPADSPSVDLAAGWLADRFGVNVVRQSTGQDAVPVDDEGRECIAITRVVLFRNRSTITVEVRDAETLSVSVDGDPYGLVALGRRSQADCLAEELRHLDPDLAYARALRGLNRVRYVDAFTD</sequence>
<evidence type="ECO:0000259" key="1">
    <source>
        <dbReference type="Pfam" id="PF10128"/>
    </source>
</evidence>
<dbReference type="Pfam" id="PF10128">
    <property type="entry name" value="OpcA_G6PD_assem"/>
    <property type="match status" value="1"/>
</dbReference>
<organism evidence="3 4">
    <name type="scientific">Corynebacterium marambiense</name>
    <dbReference type="NCBI Taxonomy" id="2765364"/>
    <lineage>
        <taxon>Bacteria</taxon>
        <taxon>Bacillati</taxon>
        <taxon>Actinomycetota</taxon>
        <taxon>Actinomycetes</taxon>
        <taxon>Mycobacteriales</taxon>
        <taxon>Corynebacteriaceae</taxon>
        <taxon>Corynebacterium</taxon>
    </lineage>
</organism>
<dbReference type="InterPro" id="IPR046802">
    <property type="entry name" value="OpcA_G6PD_C"/>
</dbReference>
<dbReference type="InterPro" id="IPR004555">
    <property type="entry name" value="G6PDH_assembly_OpcA"/>
</dbReference>
<name>A0ABS0VW50_9CORY</name>
<reference evidence="3 4" key="1">
    <citation type="submission" date="2020-12" db="EMBL/GenBank/DDBJ databases">
        <title>Genome public.</title>
        <authorList>
            <person name="Sun Q."/>
        </authorList>
    </citation>
    <scope>NUCLEOTIDE SEQUENCE [LARGE SCALE GENOMIC DNA]</scope>
    <source>
        <strain evidence="3 4">CCM 8864</strain>
    </source>
</reference>